<dbReference type="AlphaFoldDB" id="A0A1G9MZZ6"/>
<keyword evidence="2" id="KW-1185">Reference proteome</keyword>
<dbReference type="PANTHER" id="PTHR42827:SF1">
    <property type="entry name" value="IRON-SULFUR CLUSTER-BINDING PROTEIN"/>
    <property type="match status" value="1"/>
</dbReference>
<dbReference type="STRING" id="321763.SAMN04488692_10963"/>
<proteinExistence type="predicted"/>
<dbReference type="Proteomes" id="UP000199476">
    <property type="component" value="Unassembled WGS sequence"/>
</dbReference>
<organism evidence="1 2">
    <name type="scientific">Halarsenatibacter silvermanii</name>
    <dbReference type="NCBI Taxonomy" id="321763"/>
    <lineage>
        <taxon>Bacteria</taxon>
        <taxon>Bacillati</taxon>
        <taxon>Bacillota</taxon>
        <taxon>Clostridia</taxon>
        <taxon>Halanaerobiales</taxon>
        <taxon>Halarsenatibacteraceae</taxon>
        <taxon>Halarsenatibacter</taxon>
    </lineage>
</organism>
<gene>
    <name evidence="1" type="ORF">SAMN04488692_10963</name>
</gene>
<evidence type="ECO:0000313" key="1">
    <source>
        <dbReference type="EMBL" id="SDL79789.1"/>
    </source>
</evidence>
<dbReference type="RefSeq" id="WP_234985528.1">
    <property type="nucleotide sequence ID" value="NZ_FNGO01000009.1"/>
</dbReference>
<protein>
    <submittedName>
        <fullName evidence="1">Uncharacterized protein</fullName>
    </submittedName>
</protein>
<dbReference type="EMBL" id="FNGO01000009">
    <property type="protein sequence ID" value="SDL79789.1"/>
    <property type="molecule type" value="Genomic_DNA"/>
</dbReference>
<name>A0A1G9MZZ6_9FIRM</name>
<reference evidence="1 2" key="1">
    <citation type="submission" date="2016-10" db="EMBL/GenBank/DDBJ databases">
        <authorList>
            <person name="de Groot N.N."/>
        </authorList>
    </citation>
    <scope>NUCLEOTIDE SEQUENCE [LARGE SCALE GENOMIC DNA]</scope>
    <source>
        <strain evidence="1 2">SLAS-1</strain>
    </source>
</reference>
<dbReference type="PANTHER" id="PTHR42827">
    <property type="entry name" value="IRON-SULFUR CLUSTER-BINDING PROTEIN-RELATED"/>
    <property type="match status" value="1"/>
</dbReference>
<sequence length="233" mass="26220">MQHKIEKLIADYVKDYSRRESIETEWREPVVEFAAADDELFARLSEAVSPSHARPEDFLEEAGTVIAYFLPFADWIMESNIAGRECSREWAAAYLETNQLIADLNEHLKKELEKRGQRAAAVPATHNFDKKKLISDWSHRHVAYIAGLGTFGLNNMLITERGCGGRVGTLVVDLEMSPSPRPEVEYCLHKERGRARNASTAASKTLSSWILSTGAAVIRCCRKTTDCMRSSSR</sequence>
<evidence type="ECO:0000313" key="2">
    <source>
        <dbReference type="Proteomes" id="UP000199476"/>
    </source>
</evidence>
<accession>A0A1G9MZZ6</accession>